<dbReference type="AlphaFoldDB" id="A0A4P9XTS2"/>
<proteinExistence type="predicted"/>
<dbReference type="GO" id="GO:0005737">
    <property type="term" value="C:cytoplasm"/>
    <property type="evidence" value="ECO:0007669"/>
    <property type="project" value="TreeGrafter"/>
</dbReference>
<dbReference type="GO" id="GO:0008017">
    <property type="term" value="F:microtubule binding"/>
    <property type="evidence" value="ECO:0007669"/>
    <property type="project" value="InterPro"/>
</dbReference>
<dbReference type="InterPro" id="IPR007145">
    <property type="entry name" value="MAP65_Ase1_PRC1"/>
</dbReference>
<dbReference type="Gene3D" id="1.20.58.1520">
    <property type="match status" value="1"/>
</dbReference>
<dbReference type="PANTHER" id="PTHR19321:SF41">
    <property type="entry name" value="FASCETTO-RELATED"/>
    <property type="match status" value="1"/>
</dbReference>
<evidence type="ECO:0000313" key="4">
    <source>
        <dbReference type="Proteomes" id="UP000271241"/>
    </source>
</evidence>
<protein>
    <submittedName>
        <fullName evidence="3">Microtubule associated protein-domain-containing protein</fullName>
    </submittedName>
</protein>
<keyword evidence="4" id="KW-1185">Reference proteome</keyword>
<dbReference type="OrthoDB" id="642895at2759"/>
<dbReference type="Pfam" id="PF03999">
    <property type="entry name" value="MAP65_ASE1"/>
    <property type="match status" value="1"/>
</dbReference>
<dbReference type="PANTHER" id="PTHR19321">
    <property type="entry name" value="PROTEIN REGULATOR OF CYTOKINESIS 1 PRC1-RELATED"/>
    <property type="match status" value="1"/>
</dbReference>
<dbReference type="GO" id="GO:0051256">
    <property type="term" value="P:mitotic spindle midzone assembly"/>
    <property type="evidence" value="ECO:0007669"/>
    <property type="project" value="TreeGrafter"/>
</dbReference>
<evidence type="ECO:0000313" key="3">
    <source>
        <dbReference type="EMBL" id="RKP09585.1"/>
    </source>
</evidence>
<organism evidence="3 4">
    <name type="scientific">Thamnocephalis sphaerospora</name>
    <dbReference type="NCBI Taxonomy" id="78915"/>
    <lineage>
        <taxon>Eukaryota</taxon>
        <taxon>Fungi</taxon>
        <taxon>Fungi incertae sedis</taxon>
        <taxon>Zoopagomycota</taxon>
        <taxon>Zoopagomycotina</taxon>
        <taxon>Zoopagomycetes</taxon>
        <taxon>Zoopagales</taxon>
        <taxon>Sigmoideomycetaceae</taxon>
        <taxon>Thamnocephalis</taxon>
    </lineage>
</organism>
<feature type="region of interest" description="Disordered" evidence="2">
    <location>
        <begin position="701"/>
        <end position="723"/>
    </location>
</feature>
<dbReference type="GO" id="GO:1990023">
    <property type="term" value="C:mitotic spindle midzone"/>
    <property type="evidence" value="ECO:0007669"/>
    <property type="project" value="TreeGrafter"/>
</dbReference>
<accession>A0A4P9XTS2</accession>
<gene>
    <name evidence="3" type="ORF">THASP1DRAFT_22600</name>
</gene>
<sequence>MAPWQLEDEYACLCLAMQRRRTETIRKMLEAEDIMIEISRLAGILGCCDDIYVSLPADGLAQEPDALLAMLKAERDAMQQHELQELQPQPDETYFATNLANYVIEPLNERLQWLLRQKLTLVKELDIAIETLLQTDNTMLDALTTDEDFVYDLKALSVVLPLPAPLRLSAACITELEAQTLWLSEEMTRRQTHRDHLTFAIGCLYAQLECRDALNLSAFGLGESDLDKLEQELARLEEQRRAQRIALQLLATENEDTAEEIRDLAGLLGLGADVFLADESCNMQTSVHFHMSFADVRDHLRKEIDRVRQLVSIALHSIPELNRELSETFPVPSPEVIHTTPDNGMHTTASQHRERSHLFNLLVGEARQFCRLLHFLPQTELDDALLELYHAHPMSTHPPDGQAANGSASVANINYLDTPLPSPLSLSAECLDSLQARVEFLREQVSSRQRLRERMVRGISKLYVELATPTRTQIVIPDGISDIPMDIITREFTRLKTEFQSILAATVDQYMGELKEMWEKCLTGPLGRERVLLDIDGADTAEEVRLVLVRELSALHEHYRRCESIYVLIQKRKDQIQKMIEFEKRASDPRRLFGSSVQLNAEEKWRKAAYPTLLKIEERLMLRLRQYEDEEKKPFLVEDMRYLETLQMEIGDRVVDPSVFGFQAERPNGPRTRTSDATGDTKLLSSSIACQHVSCHAASPTQSDVHRVTNSRQSGNANATSWDQRGVTSHVAFHKPVNSRICAW</sequence>
<keyword evidence="1" id="KW-0175">Coiled coil</keyword>
<dbReference type="STRING" id="78915.A0A4P9XTS2"/>
<reference evidence="4" key="1">
    <citation type="journal article" date="2018" name="Nat. Microbiol.">
        <title>Leveraging single-cell genomics to expand the fungal tree of life.</title>
        <authorList>
            <person name="Ahrendt S.R."/>
            <person name="Quandt C.A."/>
            <person name="Ciobanu D."/>
            <person name="Clum A."/>
            <person name="Salamov A."/>
            <person name="Andreopoulos B."/>
            <person name="Cheng J.F."/>
            <person name="Woyke T."/>
            <person name="Pelin A."/>
            <person name="Henrissat B."/>
            <person name="Reynolds N.K."/>
            <person name="Benny G.L."/>
            <person name="Smith M.E."/>
            <person name="James T.Y."/>
            <person name="Grigoriev I.V."/>
        </authorList>
    </citation>
    <scope>NUCLEOTIDE SEQUENCE [LARGE SCALE GENOMIC DNA]</scope>
    <source>
        <strain evidence="4">RSA 1356</strain>
    </source>
</reference>
<name>A0A4P9XTS2_9FUNG</name>
<evidence type="ECO:0000256" key="1">
    <source>
        <dbReference type="SAM" id="Coils"/>
    </source>
</evidence>
<evidence type="ECO:0000256" key="2">
    <source>
        <dbReference type="SAM" id="MobiDB-lite"/>
    </source>
</evidence>
<dbReference type="EMBL" id="KZ992503">
    <property type="protein sequence ID" value="RKP09585.1"/>
    <property type="molecule type" value="Genomic_DNA"/>
</dbReference>
<dbReference type="Proteomes" id="UP000271241">
    <property type="component" value="Unassembled WGS sequence"/>
</dbReference>
<feature type="coiled-coil region" evidence="1">
    <location>
        <begin position="219"/>
        <end position="253"/>
    </location>
</feature>